<evidence type="ECO:0000313" key="2">
    <source>
        <dbReference type="EMBL" id="OIQ82338.1"/>
    </source>
</evidence>
<accession>A0A1J5QGH0</accession>
<evidence type="ECO:0000256" key="1">
    <source>
        <dbReference type="SAM" id="Phobius"/>
    </source>
</evidence>
<name>A0A1J5QGH0_9ZZZZ</name>
<gene>
    <name evidence="2" type="ORF">GALL_358790</name>
</gene>
<feature type="transmembrane region" description="Helical" evidence="1">
    <location>
        <begin position="93"/>
        <end position="115"/>
    </location>
</feature>
<keyword evidence="1" id="KW-0472">Membrane</keyword>
<dbReference type="AlphaFoldDB" id="A0A1J5QGH0"/>
<dbReference type="EMBL" id="MLJW01000816">
    <property type="protein sequence ID" value="OIQ82338.1"/>
    <property type="molecule type" value="Genomic_DNA"/>
</dbReference>
<protein>
    <submittedName>
        <fullName evidence="2">Uncharacterized protein</fullName>
    </submittedName>
</protein>
<keyword evidence="1" id="KW-1133">Transmembrane helix</keyword>
<sequence length="126" mass="12564">MRGGASNAGFEARLAVLGSLALVAFGMATADDVARSGNPWPFALPTIAWAVLVAFLAARWWGRGDRHAHTLTIGGAVVAFLGAVLWAARVDAWIAVVAAVVGLGLAGAAAAVAALRHVGAGGPGRA</sequence>
<proteinExistence type="predicted"/>
<organism evidence="2">
    <name type="scientific">mine drainage metagenome</name>
    <dbReference type="NCBI Taxonomy" id="410659"/>
    <lineage>
        <taxon>unclassified sequences</taxon>
        <taxon>metagenomes</taxon>
        <taxon>ecological metagenomes</taxon>
    </lineage>
</organism>
<comment type="caution">
    <text evidence="2">The sequence shown here is derived from an EMBL/GenBank/DDBJ whole genome shotgun (WGS) entry which is preliminary data.</text>
</comment>
<feature type="transmembrane region" description="Helical" evidence="1">
    <location>
        <begin position="68"/>
        <end position="87"/>
    </location>
</feature>
<feature type="transmembrane region" description="Helical" evidence="1">
    <location>
        <begin position="40"/>
        <end position="61"/>
    </location>
</feature>
<reference evidence="2" key="1">
    <citation type="submission" date="2016-10" db="EMBL/GenBank/DDBJ databases">
        <title>Sequence of Gallionella enrichment culture.</title>
        <authorList>
            <person name="Poehlein A."/>
            <person name="Muehling M."/>
            <person name="Daniel R."/>
        </authorList>
    </citation>
    <scope>NUCLEOTIDE SEQUENCE</scope>
</reference>
<keyword evidence="1" id="KW-0812">Transmembrane</keyword>